<feature type="compositionally biased region" description="Basic and acidic residues" evidence="1">
    <location>
        <begin position="49"/>
        <end position="61"/>
    </location>
</feature>
<evidence type="ECO:0000256" key="1">
    <source>
        <dbReference type="SAM" id="MobiDB-lite"/>
    </source>
</evidence>
<keyword evidence="2" id="KW-0472">Membrane</keyword>
<evidence type="ECO:0000259" key="4">
    <source>
        <dbReference type="Pfam" id="PF24913"/>
    </source>
</evidence>
<accession>A0A0P7AV99</accession>
<dbReference type="EMBL" id="LKCW01000134">
    <property type="protein sequence ID" value="KPM38441.1"/>
    <property type="molecule type" value="Genomic_DNA"/>
</dbReference>
<organism evidence="5 6">
    <name type="scientific">Neonectria ditissima</name>
    <dbReference type="NCBI Taxonomy" id="78410"/>
    <lineage>
        <taxon>Eukaryota</taxon>
        <taxon>Fungi</taxon>
        <taxon>Dikarya</taxon>
        <taxon>Ascomycota</taxon>
        <taxon>Pezizomycotina</taxon>
        <taxon>Sordariomycetes</taxon>
        <taxon>Hypocreomycetidae</taxon>
        <taxon>Hypocreales</taxon>
        <taxon>Nectriaceae</taxon>
        <taxon>Neonectria</taxon>
    </lineage>
</organism>
<dbReference type="PANTHER" id="PTHR36168:SF1">
    <property type="entry name" value="ORC1-LIKE AAA ATPASE DOMAIN-CONTAINING PROTEIN"/>
    <property type="match status" value="1"/>
</dbReference>
<keyword evidence="6" id="KW-1185">Reference proteome</keyword>
<dbReference type="OrthoDB" id="511599at2759"/>
<evidence type="ECO:0000313" key="5">
    <source>
        <dbReference type="EMBL" id="KPM38441.1"/>
    </source>
</evidence>
<feature type="compositionally biased region" description="Polar residues" evidence="1">
    <location>
        <begin position="34"/>
        <end position="47"/>
    </location>
</feature>
<feature type="domain" description="Orc1-like AAA ATPase" evidence="3">
    <location>
        <begin position="165"/>
        <end position="298"/>
    </location>
</feature>
<dbReference type="InterPro" id="IPR056808">
    <property type="entry name" value="HTH_AAA"/>
</dbReference>
<feature type="transmembrane region" description="Helical" evidence="2">
    <location>
        <begin position="81"/>
        <end position="102"/>
    </location>
</feature>
<sequence>MTFQHPGRLAHRLAHLGFRNLARPSGPQLGRWGPNSTVNRLRFSTQGGRRKDDAPTEDGGRQNDPNFSSEPSLLYKMGESAATTFASILVLGLGFAAAGYLYHKSYKMIVLKKMTRAFEPGDPVLELAAIGKEVPKHPGATGEHWIVRSEQARVDDIVLGRDVGHYHLLIGDKGCGKSSMLIEAMRKIDGDGVAMFEAHSDLEIFRIRLGKALDYEYHEDYIGGYFSERGPRESTALLDIERALNKLEKVAMQKRRERCKPLVVIINQMHLLRDDEDGRDLIELLQQRAEQWAAANLVTMVFNSDDYWVYERLKQLATRMEVMSVVDLPRIEAVSALQRYRLKYFGERLSDEQLEDVYERVGGRLSFLNRVAKSKDMFATCEKIKDIEKKWFLNQCWILGMEMDDDVMDQQKWAAAAMVLAKALVDKDDEMPTYDSVVGHLLPTYPFHIAQEIMTRCDFIRKLDSLNLFSITSHADVRASSVPMYLAFKEICAEPGFEKHLELTIQRISDIESLGRTRELVAKDLVLGGQYNIKHNSRGGTTVKLQEQADDEKSSWFRFR</sequence>
<name>A0A0P7AV99_9HYPO</name>
<proteinExistence type="predicted"/>
<reference evidence="5 6" key="1">
    <citation type="submission" date="2015-09" db="EMBL/GenBank/DDBJ databases">
        <title>Draft genome of a European isolate of the apple canker pathogen Neonectria ditissima.</title>
        <authorList>
            <person name="Gomez-Cortecero A."/>
            <person name="Harrison R.J."/>
            <person name="Armitage A.D."/>
        </authorList>
    </citation>
    <scope>NUCLEOTIDE SEQUENCE [LARGE SCALE GENOMIC DNA]</scope>
    <source>
        <strain evidence="5 6">R09/05</strain>
    </source>
</reference>
<protein>
    <recommendedName>
        <fullName evidence="7">Orc1-like AAA ATPase domain-containing protein</fullName>
    </recommendedName>
</protein>
<evidence type="ECO:0008006" key="7">
    <source>
        <dbReference type="Google" id="ProtNLM"/>
    </source>
</evidence>
<dbReference type="InterPro" id="IPR041664">
    <property type="entry name" value="AAA_16"/>
</dbReference>
<evidence type="ECO:0000313" key="6">
    <source>
        <dbReference type="Proteomes" id="UP000050424"/>
    </source>
</evidence>
<evidence type="ECO:0000256" key="2">
    <source>
        <dbReference type="SAM" id="Phobius"/>
    </source>
</evidence>
<dbReference type="AlphaFoldDB" id="A0A0P7AV99"/>
<feature type="region of interest" description="Disordered" evidence="1">
    <location>
        <begin position="25"/>
        <end position="71"/>
    </location>
</feature>
<evidence type="ECO:0000259" key="3">
    <source>
        <dbReference type="Pfam" id="PF13191"/>
    </source>
</evidence>
<keyword evidence="2" id="KW-0812">Transmembrane</keyword>
<dbReference type="STRING" id="78410.A0A0P7AV99"/>
<comment type="caution">
    <text evidence="5">The sequence shown here is derived from an EMBL/GenBank/DDBJ whole genome shotgun (WGS) entry which is preliminary data.</text>
</comment>
<dbReference type="Proteomes" id="UP000050424">
    <property type="component" value="Unassembled WGS sequence"/>
</dbReference>
<dbReference type="Pfam" id="PF13191">
    <property type="entry name" value="AAA_16"/>
    <property type="match status" value="1"/>
</dbReference>
<gene>
    <name evidence="5" type="ORF">AK830_g8138</name>
</gene>
<dbReference type="Pfam" id="PF24913">
    <property type="entry name" value="WHD_AAA_fung"/>
    <property type="match status" value="1"/>
</dbReference>
<dbReference type="PANTHER" id="PTHR36168">
    <property type="entry name" value="CHROMOSOME 1, WHOLE GENOME SHOTGUN SEQUENCE"/>
    <property type="match status" value="1"/>
</dbReference>
<keyword evidence="2" id="KW-1133">Transmembrane helix</keyword>
<dbReference type="SUPFAM" id="SSF52540">
    <property type="entry name" value="P-loop containing nucleoside triphosphate hydrolases"/>
    <property type="match status" value="1"/>
</dbReference>
<dbReference type="InterPro" id="IPR027417">
    <property type="entry name" value="P-loop_NTPase"/>
</dbReference>
<feature type="domain" description="AAA protein C-terminal winged helix" evidence="4">
    <location>
        <begin position="394"/>
        <end position="512"/>
    </location>
</feature>